<organism evidence="1">
    <name type="scientific">Daucus carota subsp. sativus</name>
    <name type="common">Carrot</name>
    <dbReference type="NCBI Taxonomy" id="79200"/>
    <lineage>
        <taxon>Eukaryota</taxon>
        <taxon>Viridiplantae</taxon>
        <taxon>Streptophyta</taxon>
        <taxon>Embryophyta</taxon>
        <taxon>Tracheophyta</taxon>
        <taxon>Spermatophyta</taxon>
        <taxon>Magnoliopsida</taxon>
        <taxon>eudicotyledons</taxon>
        <taxon>Gunneridae</taxon>
        <taxon>Pentapetalae</taxon>
        <taxon>asterids</taxon>
        <taxon>campanulids</taxon>
        <taxon>Apiales</taxon>
        <taxon>Apiaceae</taxon>
        <taxon>Apioideae</taxon>
        <taxon>Scandiceae</taxon>
        <taxon>Daucinae</taxon>
        <taxon>Daucus</taxon>
        <taxon>Daucus sect. Daucus</taxon>
    </lineage>
</organism>
<evidence type="ECO:0000313" key="3">
    <source>
        <dbReference type="Proteomes" id="UP000077755"/>
    </source>
</evidence>
<reference evidence="1" key="1">
    <citation type="journal article" date="2016" name="Nat. Genet.">
        <title>A high-quality carrot genome assembly provides new insights into carotenoid accumulation and asterid genome evolution.</title>
        <authorList>
            <person name="Iorizzo M."/>
            <person name="Ellison S."/>
            <person name="Senalik D."/>
            <person name="Zeng P."/>
            <person name="Satapoomin P."/>
            <person name="Huang J."/>
            <person name="Bowman M."/>
            <person name="Iovene M."/>
            <person name="Sanseverino W."/>
            <person name="Cavagnaro P."/>
            <person name="Yildiz M."/>
            <person name="Macko-Podgorni A."/>
            <person name="Moranska E."/>
            <person name="Grzebelus E."/>
            <person name="Grzebelus D."/>
            <person name="Ashrafi H."/>
            <person name="Zheng Z."/>
            <person name="Cheng S."/>
            <person name="Spooner D."/>
            <person name="Van Deynze A."/>
            <person name="Simon P."/>
        </authorList>
    </citation>
    <scope>NUCLEOTIDE SEQUENCE [LARGE SCALE GENOMIC DNA]</scope>
    <source>
        <tissue evidence="1">Leaf</tissue>
    </source>
</reference>
<dbReference type="Proteomes" id="UP000077755">
    <property type="component" value="Chromosome 3"/>
</dbReference>
<evidence type="ECO:0000313" key="2">
    <source>
        <dbReference type="EMBL" id="WOG90663.1"/>
    </source>
</evidence>
<dbReference type="AlphaFoldDB" id="A0A165ZGP1"/>
<dbReference type="EMBL" id="LNRQ01000003">
    <property type="protein sequence ID" value="KZN00017.1"/>
    <property type="molecule type" value="Genomic_DNA"/>
</dbReference>
<evidence type="ECO:0000313" key="1">
    <source>
        <dbReference type="EMBL" id="KZN00017.1"/>
    </source>
</evidence>
<name>A0A165ZGP1_DAUCS</name>
<protein>
    <submittedName>
        <fullName evidence="1">Uncharacterized protein</fullName>
    </submittedName>
</protein>
<accession>A0A165ZGP1</accession>
<keyword evidence="3" id="KW-1185">Reference proteome</keyword>
<proteinExistence type="predicted"/>
<reference evidence="2" key="2">
    <citation type="submission" date="2022-03" db="EMBL/GenBank/DDBJ databases">
        <title>Draft title - Genomic analysis of global carrot germplasm unveils the trajectory of domestication and the origin of high carotenoid orange carrot.</title>
        <authorList>
            <person name="Iorizzo M."/>
            <person name="Ellison S."/>
            <person name="Senalik D."/>
            <person name="Macko-Podgorni A."/>
            <person name="Grzebelus D."/>
            <person name="Bostan H."/>
            <person name="Rolling W."/>
            <person name="Curaba J."/>
            <person name="Simon P."/>
        </authorList>
    </citation>
    <scope>NUCLEOTIDE SEQUENCE</scope>
    <source>
        <tissue evidence="2">Leaf</tissue>
    </source>
</reference>
<dbReference type="EMBL" id="CP093345">
    <property type="protein sequence ID" value="WOG90663.1"/>
    <property type="molecule type" value="Genomic_DNA"/>
</dbReference>
<dbReference type="Gramene" id="KZN00017">
    <property type="protein sequence ID" value="KZN00017"/>
    <property type="gene ID" value="DCAR_008771"/>
</dbReference>
<gene>
    <name evidence="1" type="ORF">DCAR_008771</name>
    <name evidence="2" type="ORF">DCAR_0309907</name>
</gene>
<sequence>MTTVLDLNPTTHDLTKFVRSTLHGQNINEDRLFRFVFPVPLVEDRSNSHFKKS</sequence>